<name>A0AAU9E3M4_9FIRM</name>
<dbReference type="KEGG" id="hprf:HLPR_15150"/>
<accession>A0AAU9E3M4</accession>
<organism evidence="1 2">
    <name type="scientific">Helicovermis profundi</name>
    <dbReference type="NCBI Taxonomy" id="3065157"/>
    <lineage>
        <taxon>Bacteria</taxon>
        <taxon>Bacillati</taxon>
        <taxon>Bacillota</taxon>
        <taxon>Clostridia</taxon>
        <taxon>Helicovermis</taxon>
    </lineage>
</organism>
<reference evidence="1 2" key="1">
    <citation type="submission" date="2023-08" db="EMBL/GenBank/DDBJ databases">
        <title>Helicovermis profunda gen. nov., sp. nov., a novel mesophilic, fermentative bacterium within the Bacillota from a deep-sea hydrothermal vent chimney.</title>
        <authorList>
            <person name="Miyazaki U."/>
            <person name="Mizutani D."/>
            <person name="Hashimoto Y."/>
            <person name="Tame A."/>
            <person name="Sawayama S."/>
            <person name="Miyazaki J."/>
            <person name="Takai K."/>
            <person name="Nakagawa S."/>
        </authorList>
    </citation>
    <scope>NUCLEOTIDE SEQUENCE [LARGE SCALE GENOMIC DNA]</scope>
    <source>
        <strain evidence="1 2">S502</strain>
    </source>
</reference>
<evidence type="ECO:0000313" key="1">
    <source>
        <dbReference type="EMBL" id="BEP29184.1"/>
    </source>
</evidence>
<dbReference type="Proteomes" id="UP001321786">
    <property type="component" value="Chromosome"/>
</dbReference>
<sequence>MKKKNSNELKKYEDILHLPHHVSSRRPQMTISNRAAQFAPFAAVVGHNSAVKEAARYTDQRKELDEMGKALIDNQLQEIDAQLPNEVDVEVIYFKADKTKSGGEYINKSGKIKKIDINKREIHMVDGVKIGIDDVYSLVNNTSKSYK</sequence>
<proteinExistence type="predicted"/>
<dbReference type="RefSeq" id="WP_338534849.1">
    <property type="nucleotide sequence ID" value="NZ_AP028654.1"/>
</dbReference>
<protein>
    <recommendedName>
        <fullName evidence="3">YolD-like family protein</fullName>
    </recommendedName>
</protein>
<dbReference type="AlphaFoldDB" id="A0AAU9E3M4"/>
<evidence type="ECO:0000313" key="2">
    <source>
        <dbReference type="Proteomes" id="UP001321786"/>
    </source>
</evidence>
<dbReference type="EMBL" id="AP028654">
    <property type="protein sequence ID" value="BEP29184.1"/>
    <property type="molecule type" value="Genomic_DNA"/>
</dbReference>
<gene>
    <name evidence="1" type="ORF">HLPR_15150</name>
</gene>
<keyword evidence="2" id="KW-1185">Reference proteome</keyword>
<evidence type="ECO:0008006" key="3">
    <source>
        <dbReference type="Google" id="ProtNLM"/>
    </source>
</evidence>